<dbReference type="EMBL" id="JAWDEY010000032">
    <property type="protein sequence ID" value="KAK6588589.1"/>
    <property type="molecule type" value="Genomic_DNA"/>
</dbReference>
<dbReference type="AlphaFoldDB" id="A0AAV9XWX5"/>
<gene>
    <name evidence="2" type="ORF">RS030_4505</name>
</gene>
<feature type="transmembrane region" description="Helical" evidence="1">
    <location>
        <begin position="41"/>
        <end position="64"/>
    </location>
</feature>
<keyword evidence="1" id="KW-0812">Transmembrane</keyword>
<organism evidence="2 3">
    <name type="scientific">Cryptosporidium xiaoi</name>
    <dbReference type="NCBI Taxonomy" id="659607"/>
    <lineage>
        <taxon>Eukaryota</taxon>
        <taxon>Sar</taxon>
        <taxon>Alveolata</taxon>
        <taxon>Apicomplexa</taxon>
        <taxon>Conoidasida</taxon>
        <taxon>Coccidia</taxon>
        <taxon>Eucoccidiorida</taxon>
        <taxon>Eimeriorina</taxon>
        <taxon>Cryptosporidiidae</taxon>
        <taxon>Cryptosporidium</taxon>
    </lineage>
</organism>
<sequence length="136" mass="15176">MLGMSKVSDKNSQLNNSNVINECSRLQTRLSHQSPELYKRFIVSTGVYAMFGSIIGGTIGSFVFKSPMLRRFTFGVGFGTGLGWGIKSADDYIKYSERKNYIPSLPKSSDEWIDKGVTSFQKIRTSLVGFLDKKAI</sequence>
<proteinExistence type="predicted"/>
<comment type="caution">
    <text evidence="2">The sequence shown here is derived from an EMBL/GenBank/DDBJ whole genome shotgun (WGS) entry which is preliminary data.</text>
</comment>
<protein>
    <recommendedName>
        <fullName evidence="4">MICOS complex subunit MIC10</fullName>
    </recommendedName>
</protein>
<evidence type="ECO:0000313" key="2">
    <source>
        <dbReference type="EMBL" id="KAK6588589.1"/>
    </source>
</evidence>
<reference evidence="2 3" key="1">
    <citation type="submission" date="2023-10" db="EMBL/GenBank/DDBJ databases">
        <title>Comparative genomics analysis reveals potential genetic determinants of host preference in Cryptosporidium xiaoi.</title>
        <authorList>
            <person name="Xiao L."/>
            <person name="Li J."/>
        </authorList>
    </citation>
    <scope>NUCLEOTIDE SEQUENCE [LARGE SCALE GENOMIC DNA]</scope>
    <source>
        <strain evidence="2 3">52996</strain>
    </source>
</reference>
<evidence type="ECO:0000256" key="1">
    <source>
        <dbReference type="SAM" id="Phobius"/>
    </source>
</evidence>
<accession>A0AAV9XWX5</accession>
<dbReference type="Proteomes" id="UP001311799">
    <property type="component" value="Unassembled WGS sequence"/>
</dbReference>
<keyword evidence="3" id="KW-1185">Reference proteome</keyword>
<evidence type="ECO:0008006" key="4">
    <source>
        <dbReference type="Google" id="ProtNLM"/>
    </source>
</evidence>
<keyword evidence="1" id="KW-0472">Membrane</keyword>
<keyword evidence="1" id="KW-1133">Transmembrane helix</keyword>
<evidence type="ECO:0000313" key="3">
    <source>
        <dbReference type="Proteomes" id="UP001311799"/>
    </source>
</evidence>
<name>A0AAV9XWX5_9CRYT</name>